<dbReference type="EMBL" id="BTRK01000001">
    <property type="protein sequence ID" value="GMR33485.1"/>
    <property type="molecule type" value="Genomic_DNA"/>
</dbReference>
<feature type="compositionally biased region" description="Basic and acidic residues" evidence="1">
    <location>
        <begin position="1"/>
        <end position="12"/>
    </location>
</feature>
<dbReference type="PANTHER" id="PTHR37435:SF4">
    <property type="entry name" value="GROUND-LIKE DOMAIN-CONTAINING PROTEIN"/>
    <property type="match status" value="1"/>
</dbReference>
<name>A0AAN5C7D9_9BILA</name>
<gene>
    <name evidence="3" type="ORF">PMAYCL1PPCAC_03680</name>
</gene>
<feature type="compositionally biased region" description="Polar residues" evidence="1">
    <location>
        <begin position="84"/>
        <end position="97"/>
    </location>
</feature>
<feature type="region of interest" description="Disordered" evidence="1">
    <location>
        <begin position="132"/>
        <end position="161"/>
    </location>
</feature>
<feature type="compositionally biased region" description="Polar residues" evidence="1">
    <location>
        <begin position="449"/>
        <end position="464"/>
    </location>
</feature>
<feature type="region of interest" description="Disordered" evidence="1">
    <location>
        <begin position="1"/>
        <end position="66"/>
    </location>
</feature>
<comment type="caution">
    <text evidence="3">The sequence shown here is derived from an EMBL/GenBank/DDBJ whole genome shotgun (WGS) entry which is preliminary data.</text>
</comment>
<evidence type="ECO:0000259" key="2">
    <source>
        <dbReference type="Pfam" id="PF23626"/>
    </source>
</evidence>
<dbReference type="Pfam" id="PF23626">
    <property type="entry name" value="CCD_aECM"/>
    <property type="match status" value="1"/>
</dbReference>
<dbReference type="AlphaFoldDB" id="A0AAN5C7D9"/>
<feature type="domain" description="aECM cysteine-cradle" evidence="2">
    <location>
        <begin position="487"/>
        <end position="537"/>
    </location>
</feature>
<sequence>KKEEEERRRKEEEEREEREERKRRKEMEERIRREEREKFEREEKERQEKEEVKRRHEEAERRRVEEIRAEVRREMEAKMRREFGSSSKRNLQVSKALSSYGERERKAIERLEKLRRPLKSRTDDMRVLKILPGGDFSASGEERSKKEDLGSLPDITEEEFTLSPIEKRNNLRAVDELQTLLHEREEEPFAAARGIKTSNSHVIKTTNEKISASAPRAMIKSETEDSETFLGGWDEASRERNAAQKPKGLNVRRITQAPSHTIAPLDIIPNEKTIENERENKVVEIIEPTTKVPPQNKISLLAPIDVKPAEESESVTQKYIIIPPPTAAPAKKSTEPGERTVDSLSDAEYDKFVRDYYSNYYKDYYSKLGMPGNDSAALTDYYKKYYETYYTAATPTPFGSEPAPATQAATPPPATTSIPNLGSGFGLNGGLGGLLSAVIPPAGYGSLLPQQPSLGGTAQEQQPSMGGLAGIEDPRKPGQEMTEEMAQKVCAQMKTQAKNYGIKDISGFAKKNCIFIQSMYPGVTCPQIEQVTNYCESSGLLSK</sequence>
<feature type="region of interest" description="Disordered" evidence="1">
    <location>
        <begin position="449"/>
        <end position="483"/>
    </location>
</feature>
<dbReference type="Proteomes" id="UP001328107">
    <property type="component" value="Unassembled WGS sequence"/>
</dbReference>
<protein>
    <recommendedName>
        <fullName evidence="2">aECM cysteine-cradle domain-containing protein</fullName>
    </recommendedName>
</protein>
<keyword evidence="4" id="KW-1185">Reference proteome</keyword>
<feature type="compositionally biased region" description="Basic and acidic residues" evidence="1">
    <location>
        <begin position="25"/>
        <end position="66"/>
    </location>
</feature>
<evidence type="ECO:0000313" key="4">
    <source>
        <dbReference type="Proteomes" id="UP001328107"/>
    </source>
</evidence>
<organism evidence="3 4">
    <name type="scientific">Pristionchus mayeri</name>
    <dbReference type="NCBI Taxonomy" id="1317129"/>
    <lineage>
        <taxon>Eukaryota</taxon>
        <taxon>Metazoa</taxon>
        <taxon>Ecdysozoa</taxon>
        <taxon>Nematoda</taxon>
        <taxon>Chromadorea</taxon>
        <taxon>Rhabditida</taxon>
        <taxon>Rhabditina</taxon>
        <taxon>Diplogasteromorpha</taxon>
        <taxon>Diplogasteroidea</taxon>
        <taxon>Neodiplogasteridae</taxon>
        <taxon>Pristionchus</taxon>
    </lineage>
</organism>
<feature type="non-terminal residue" evidence="3">
    <location>
        <position position="1"/>
    </location>
</feature>
<dbReference type="PANTHER" id="PTHR37435">
    <property type="entry name" value="PROTEIN CBG14344"/>
    <property type="match status" value="1"/>
</dbReference>
<dbReference type="InterPro" id="IPR055352">
    <property type="entry name" value="CCD_aECM"/>
</dbReference>
<feature type="compositionally biased region" description="Basic and acidic residues" evidence="1">
    <location>
        <begin position="140"/>
        <end position="149"/>
    </location>
</feature>
<evidence type="ECO:0000313" key="3">
    <source>
        <dbReference type="EMBL" id="GMR33485.1"/>
    </source>
</evidence>
<reference evidence="4" key="1">
    <citation type="submission" date="2022-10" db="EMBL/GenBank/DDBJ databases">
        <title>Genome assembly of Pristionchus species.</title>
        <authorList>
            <person name="Yoshida K."/>
            <person name="Sommer R.J."/>
        </authorList>
    </citation>
    <scope>NUCLEOTIDE SEQUENCE [LARGE SCALE GENOMIC DNA]</scope>
    <source>
        <strain evidence="4">RS5460</strain>
    </source>
</reference>
<accession>A0AAN5C7D9</accession>
<evidence type="ECO:0000256" key="1">
    <source>
        <dbReference type="SAM" id="MobiDB-lite"/>
    </source>
</evidence>
<proteinExistence type="predicted"/>
<feature type="region of interest" description="Disordered" evidence="1">
    <location>
        <begin position="80"/>
        <end position="102"/>
    </location>
</feature>